<feature type="compositionally biased region" description="Basic and acidic residues" evidence="8">
    <location>
        <begin position="235"/>
        <end position="244"/>
    </location>
</feature>
<dbReference type="InterPro" id="IPR029060">
    <property type="entry name" value="PIN-like_dom_sf"/>
</dbReference>
<feature type="domain" description="UTP23 sensor motif region" evidence="9">
    <location>
        <begin position="215"/>
        <end position="233"/>
    </location>
</feature>
<comment type="subcellular location">
    <subcellularLocation>
        <location evidence="1">Nucleus</location>
        <location evidence="1">Nucleolus</location>
    </subcellularLocation>
</comment>
<evidence type="ECO:0000256" key="8">
    <source>
        <dbReference type="SAM" id="MobiDB-lite"/>
    </source>
</evidence>
<feature type="compositionally biased region" description="Basic and acidic residues" evidence="8">
    <location>
        <begin position="179"/>
        <end position="190"/>
    </location>
</feature>
<feature type="region of interest" description="Disordered" evidence="8">
    <location>
        <begin position="159"/>
        <end position="301"/>
    </location>
</feature>
<evidence type="ECO:0000313" key="11">
    <source>
        <dbReference type="Proteomes" id="UP000799750"/>
    </source>
</evidence>
<reference evidence="10" key="1">
    <citation type="journal article" date="2020" name="Stud. Mycol.">
        <title>101 Dothideomycetes genomes: a test case for predicting lifestyles and emergence of pathogens.</title>
        <authorList>
            <person name="Haridas S."/>
            <person name="Albert R."/>
            <person name="Binder M."/>
            <person name="Bloem J."/>
            <person name="Labutti K."/>
            <person name="Salamov A."/>
            <person name="Andreopoulos B."/>
            <person name="Baker S."/>
            <person name="Barry K."/>
            <person name="Bills G."/>
            <person name="Bluhm B."/>
            <person name="Cannon C."/>
            <person name="Castanera R."/>
            <person name="Culley D."/>
            <person name="Daum C."/>
            <person name="Ezra D."/>
            <person name="Gonzalez J."/>
            <person name="Henrissat B."/>
            <person name="Kuo A."/>
            <person name="Liang C."/>
            <person name="Lipzen A."/>
            <person name="Lutzoni F."/>
            <person name="Magnuson J."/>
            <person name="Mondo S."/>
            <person name="Nolan M."/>
            <person name="Ohm R."/>
            <person name="Pangilinan J."/>
            <person name="Park H.-J."/>
            <person name="Ramirez L."/>
            <person name="Alfaro M."/>
            <person name="Sun H."/>
            <person name="Tritt A."/>
            <person name="Yoshinaga Y."/>
            <person name="Zwiers L.-H."/>
            <person name="Turgeon B."/>
            <person name="Goodwin S."/>
            <person name="Spatafora J."/>
            <person name="Crous P."/>
            <person name="Grigoriev I."/>
        </authorList>
    </citation>
    <scope>NUCLEOTIDE SEQUENCE</scope>
    <source>
        <strain evidence="10">CBS 269.34</strain>
    </source>
</reference>
<keyword evidence="4" id="KW-0539">Nucleus</keyword>
<evidence type="ECO:0000313" key="10">
    <source>
        <dbReference type="EMBL" id="KAF2498424.1"/>
    </source>
</evidence>
<dbReference type="Pfam" id="PF04900">
    <property type="entry name" value="Fcf1"/>
    <property type="match status" value="1"/>
</dbReference>
<feature type="compositionally biased region" description="Basic residues" evidence="8">
    <location>
        <begin position="278"/>
        <end position="287"/>
    </location>
</feature>
<dbReference type="Proteomes" id="UP000799750">
    <property type="component" value="Unassembled WGS sequence"/>
</dbReference>
<evidence type="ECO:0000256" key="4">
    <source>
        <dbReference type="ARBA" id="ARBA00023242"/>
    </source>
</evidence>
<dbReference type="Gene3D" id="3.40.50.1010">
    <property type="entry name" value="5'-nuclease"/>
    <property type="match status" value="1"/>
</dbReference>
<evidence type="ECO:0000256" key="7">
    <source>
        <dbReference type="ARBA" id="ARBA00076388"/>
    </source>
</evidence>
<dbReference type="FunFam" id="3.40.50.1010:FF:000006">
    <property type="entry name" value="rRNA-processing protein UTP23 homolog"/>
    <property type="match status" value="1"/>
</dbReference>
<organism evidence="10 11">
    <name type="scientific">Lophium mytilinum</name>
    <dbReference type="NCBI Taxonomy" id="390894"/>
    <lineage>
        <taxon>Eukaryota</taxon>
        <taxon>Fungi</taxon>
        <taxon>Dikarya</taxon>
        <taxon>Ascomycota</taxon>
        <taxon>Pezizomycotina</taxon>
        <taxon>Dothideomycetes</taxon>
        <taxon>Pleosporomycetidae</taxon>
        <taxon>Mytilinidiales</taxon>
        <taxon>Mytilinidiaceae</taxon>
        <taxon>Lophium</taxon>
    </lineage>
</organism>
<dbReference type="AlphaFoldDB" id="A0A6A6R2D2"/>
<dbReference type="InterPro" id="IPR057776">
    <property type="entry name" value="UTP23_sensor"/>
</dbReference>
<dbReference type="InterPro" id="IPR006984">
    <property type="entry name" value="Fcf1/UTP23"/>
</dbReference>
<evidence type="ECO:0000259" key="9">
    <source>
        <dbReference type="Pfam" id="PF24779"/>
    </source>
</evidence>
<evidence type="ECO:0000256" key="1">
    <source>
        <dbReference type="ARBA" id="ARBA00004604"/>
    </source>
</evidence>
<dbReference type="Pfam" id="PF24779">
    <property type="entry name" value="UTP23_sensor"/>
    <property type="match status" value="1"/>
</dbReference>
<dbReference type="GO" id="GO:0006364">
    <property type="term" value="P:rRNA processing"/>
    <property type="evidence" value="ECO:0007669"/>
    <property type="project" value="UniProtKB-KW"/>
</dbReference>
<accession>A0A6A6R2D2</accession>
<evidence type="ECO:0000256" key="3">
    <source>
        <dbReference type="ARBA" id="ARBA00022552"/>
    </source>
</evidence>
<feature type="compositionally biased region" description="Polar residues" evidence="8">
    <location>
        <begin position="198"/>
        <end position="210"/>
    </location>
</feature>
<keyword evidence="11" id="KW-1185">Reference proteome</keyword>
<evidence type="ECO:0000256" key="6">
    <source>
        <dbReference type="ARBA" id="ARBA00038503"/>
    </source>
</evidence>
<keyword evidence="3" id="KW-0698">rRNA processing</keyword>
<dbReference type="OrthoDB" id="25675at2759"/>
<proteinExistence type="inferred from homology"/>
<feature type="compositionally biased region" description="Polar residues" evidence="8">
    <location>
        <begin position="255"/>
        <end position="264"/>
    </location>
</feature>
<evidence type="ECO:0000256" key="2">
    <source>
        <dbReference type="ARBA" id="ARBA00022517"/>
    </source>
</evidence>
<dbReference type="CDD" id="cd09865">
    <property type="entry name" value="PIN_ScUtp23p-like"/>
    <property type="match status" value="1"/>
</dbReference>
<keyword evidence="2" id="KW-0690">Ribosome biogenesis</keyword>
<protein>
    <recommendedName>
        <fullName evidence="7">U three protein 23</fullName>
    </recommendedName>
</protein>
<comment type="function">
    <text evidence="5">Involved in rRNA-processing and ribosome biogenesis.</text>
</comment>
<sequence>MRGKRAKQYRKLMTQYQLGFGFRAPYQILLDADIIQTAAQLKMNFTGMLERTLQGEIKPMITQCCMRHLYEAKDENVIEHAKGFERRRCGHHTLEKPLTAMECLSEVIDPKSSLTNKHRYVVASQNPKMRAILRRIPGVPLIYINRSVMILEPIATATSDVRDQEERDKLKAGLKGRRGATEDAKRKREVEEDDAQVHRSSNSKATSDASKQPERKRRKGEKGPNPLSVKKPKPRVLEPSKSTDHAASTAEEQQKGIQVSTATEGANPAAAESEETKRKRKRKHKSRGASGPAPTEIEEGS</sequence>
<dbReference type="SUPFAM" id="SSF88723">
    <property type="entry name" value="PIN domain-like"/>
    <property type="match status" value="1"/>
</dbReference>
<dbReference type="PANTHER" id="PTHR12416">
    <property type="entry name" value="RRNA-PROCESSING PROTEIN UTP23 HOMOLOG"/>
    <property type="match status" value="1"/>
</dbReference>
<comment type="similarity">
    <text evidence="6">Belongs to the UTP23/FCF1 family. UTP23 subfamily.</text>
</comment>
<name>A0A6A6R2D2_9PEZI</name>
<evidence type="ECO:0000256" key="5">
    <source>
        <dbReference type="ARBA" id="ARBA00037300"/>
    </source>
</evidence>
<dbReference type="GO" id="GO:0032040">
    <property type="term" value="C:small-subunit processome"/>
    <property type="evidence" value="ECO:0007669"/>
    <property type="project" value="InterPro"/>
</dbReference>
<dbReference type="EMBL" id="MU004185">
    <property type="protein sequence ID" value="KAF2498424.1"/>
    <property type="molecule type" value="Genomic_DNA"/>
</dbReference>
<feature type="compositionally biased region" description="Basic and acidic residues" evidence="8">
    <location>
        <begin position="160"/>
        <end position="171"/>
    </location>
</feature>
<gene>
    <name evidence="10" type="ORF">BU16DRAFT_293985</name>
</gene>